<feature type="chain" id="PRO_5017037397" description="Pilus formation protein N-terminal domain-containing protein" evidence="1">
    <location>
        <begin position="24"/>
        <end position="328"/>
    </location>
</feature>
<evidence type="ECO:0000313" key="3">
    <source>
        <dbReference type="Proteomes" id="UP000255469"/>
    </source>
</evidence>
<dbReference type="PROSITE" id="PS51257">
    <property type="entry name" value="PROKAR_LIPOPROTEIN"/>
    <property type="match status" value="1"/>
</dbReference>
<reference evidence="2 3" key="1">
    <citation type="submission" date="2018-06" db="EMBL/GenBank/DDBJ databases">
        <authorList>
            <consortium name="Pathogen Informatics"/>
            <person name="Doyle S."/>
        </authorList>
    </citation>
    <scope>NUCLEOTIDE SEQUENCE [LARGE SCALE GENOMIC DNA]</scope>
    <source>
        <strain evidence="2 3">NCTC13067</strain>
    </source>
</reference>
<evidence type="ECO:0008006" key="4">
    <source>
        <dbReference type="Google" id="ProtNLM"/>
    </source>
</evidence>
<evidence type="ECO:0000256" key="1">
    <source>
        <dbReference type="SAM" id="SignalP"/>
    </source>
</evidence>
<name>A0A379E2N7_9BACT</name>
<proteinExistence type="predicted"/>
<protein>
    <recommendedName>
        <fullName evidence="4">Pilus formation protein N-terminal domain-containing protein</fullName>
    </recommendedName>
</protein>
<keyword evidence="1" id="KW-0732">Signal</keyword>
<sequence length="328" mass="35619">MKLRYFYSAVMTAFLALGFTACSNDEDTPEVKPEPKVETALTFDSDTVSVGVGETATFNITAGGGEYRAFCENPDVATLTIKGNAITVAAVKSGLTGIVVSDAAGNYRRVLVKAMYKKILLDKEEVGVQIKAGHTESSATLTVTGGNGGYEAVSDHEDIAEVYSIVDNVITIRGRSNGTATLTITDKMGVSKTVKVTVTTTDIPFTDEEKAAIMASTQENFVFDDSHAQSYGSFSIGAKDGKQLAQWNYSDYIYLKCWFSGDLTAGRKTGGKVEIKTDYWGSDVTVYEDVNVEVLKVSDTQVWGIMWILKDNYLHYGYFVLPKAEADD</sequence>
<organism evidence="2 3">
    <name type="scientific">Prevotella denticola</name>
    <dbReference type="NCBI Taxonomy" id="28129"/>
    <lineage>
        <taxon>Bacteria</taxon>
        <taxon>Pseudomonadati</taxon>
        <taxon>Bacteroidota</taxon>
        <taxon>Bacteroidia</taxon>
        <taxon>Bacteroidales</taxon>
        <taxon>Prevotellaceae</taxon>
        <taxon>Prevotella</taxon>
    </lineage>
</organism>
<dbReference type="AlphaFoldDB" id="A0A379E2N7"/>
<dbReference type="EMBL" id="UGTM01000001">
    <property type="protein sequence ID" value="SUB86574.1"/>
    <property type="molecule type" value="Genomic_DNA"/>
</dbReference>
<dbReference type="RefSeq" id="WP_025067965.1">
    <property type="nucleotide sequence ID" value="NZ_CAUVPN010000007.1"/>
</dbReference>
<accession>A0A379E2N7</accession>
<gene>
    <name evidence="2" type="ORF">NCTC13067_00213</name>
</gene>
<evidence type="ECO:0000313" key="2">
    <source>
        <dbReference type="EMBL" id="SUB86574.1"/>
    </source>
</evidence>
<feature type="signal peptide" evidence="1">
    <location>
        <begin position="1"/>
        <end position="23"/>
    </location>
</feature>
<dbReference type="Proteomes" id="UP000255469">
    <property type="component" value="Unassembled WGS sequence"/>
</dbReference>